<accession>A0ABD1LAN6</accession>
<dbReference type="EMBL" id="JBGMDY010000010">
    <property type="protein sequence ID" value="KAL2320569.1"/>
    <property type="molecule type" value="Genomic_DNA"/>
</dbReference>
<evidence type="ECO:0000256" key="1">
    <source>
        <dbReference type="SAM" id="MobiDB-lite"/>
    </source>
</evidence>
<dbReference type="AlphaFoldDB" id="A0ABD1LAN6"/>
<feature type="region of interest" description="Disordered" evidence="1">
    <location>
        <begin position="1"/>
        <end position="20"/>
    </location>
</feature>
<evidence type="ECO:0000313" key="3">
    <source>
        <dbReference type="EMBL" id="KAL2320569.1"/>
    </source>
</evidence>
<keyword evidence="4" id="KW-1185">Reference proteome</keyword>
<proteinExistence type="predicted"/>
<dbReference type="Proteomes" id="UP001603857">
    <property type="component" value="Unassembled WGS sequence"/>
</dbReference>
<keyword evidence="2" id="KW-0472">Membrane</keyword>
<evidence type="ECO:0000313" key="4">
    <source>
        <dbReference type="Proteomes" id="UP001603857"/>
    </source>
</evidence>
<comment type="caution">
    <text evidence="3">The sequence shown here is derived from an EMBL/GenBank/DDBJ whole genome shotgun (WGS) entry which is preliminary data.</text>
</comment>
<gene>
    <name evidence="3" type="ORF">Fmac_029538</name>
</gene>
<feature type="transmembrane region" description="Helical" evidence="2">
    <location>
        <begin position="64"/>
        <end position="86"/>
    </location>
</feature>
<protein>
    <submittedName>
        <fullName evidence="3">Uncharacterized protein</fullName>
    </submittedName>
</protein>
<evidence type="ECO:0000256" key="2">
    <source>
        <dbReference type="SAM" id="Phobius"/>
    </source>
</evidence>
<keyword evidence="2" id="KW-1133">Transmembrane helix</keyword>
<organism evidence="3 4">
    <name type="scientific">Flemingia macrophylla</name>
    <dbReference type="NCBI Taxonomy" id="520843"/>
    <lineage>
        <taxon>Eukaryota</taxon>
        <taxon>Viridiplantae</taxon>
        <taxon>Streptophyta</taxon>
        <taxon>Embryophyta</taxon>
        <taxon>Tracheophyta</taxon>
        <taxon>Spermatophyta</taxon>
        <taxon>Magnoliopsida</taxon>
        <taxon>eudicotyledons</taxon>
        <taxon>Gunneridae</taxon>
        <taxon>Pentapetalae</taxon>
        <taxon>rosids</taxon>
        <taxon>fabids</taxon>
        <taxon>Fabales</taxon>
        <taxon>Fabaceae</taxon>
        <taxon>Papilionoideae</taxon>
        <taxon>50 kb inversion clade</taxon>
        <taxon>NPAAA clade</taxon>
        <taxon>indigoferoid/millettioid clade</taxon>
        <taxon>Phaseoleae</taxon>
        <taxon>Flemingia</taxon>
    </lineage>
</organism>
<reference evidence="3 4" key="1">
    <citation type="submission" date="2024-08" db="EMBL/GenBank/DDBJ databases">
        <title>Insights into the chromosomal genome structure of Flemingia macrophylla.</title>
        <authorList>
            <person name="Ding Y."/>
            <person name="Zhao Y."/>
            <person name="Bi W."/>
            <person name="Wu M."/>
            <person name="Zhao G."/>
            <person name="Gong Y."/>
            <person name="Li W."/>
            <person name="Zhang P."/>
        </authorList>
    </citation>
    <scope>NUCLEOTIDE SEQUENCE [LARGE SCALE GENOMIC DNA]</scope>
    <source>
        <strain evidence="3">DYQJB</strain>
        <tissue evidence="3">Leaf</tissue>
    </source>
</reference>
<sequence>MVHRQGSTLSDIKHQPGSNAMSEGPLYLTFRDEGMFEPFGDHKELSLWVYPINYRMWIHFGSSAWWVIINLLGNMDCFIACLYTIYAWLLSRWWSSFCLGNKILVTFFLSDNIMYSFLLVNCSTGGRPGGGKRLFLRTFSVYSLCVKE</sequence>
<keyword evidence="2" id="KW-0812">Transmembrane</keyword>
<name>A0ABD1LAN6_9FABA</name>